<dbReference type="GO" id="GO:0051287">
    <property type="term" value="F:NAD binding"/>
    <property type="evidence" value="ECO:0007669"/>
    <property type="project" value="InterPro"/>
</dbReference>
<dbReference type="InterPro" id="IPR014027">
    <property type="entry name" value="UDP-Glc/GDP-Man_DH_C"/>
</dbReference>
<dbReference type="InterPro" id="IPR036220">
    <property type="entry name" value="UDP-Glc/GDP-Man_DH_C_sf"/>
</dbReference>
<name>A0B7R6_METTP</name>
<dbReference type="Pfam" id="PF03720">
    <property type="entry name" value="UDPG_MGDP_dh_C"/>
    <property type="match status" value="1"/>
</dbReference>
<dbReference type="EMBL" id="CP000477">
    <property type="protein sequence ID" value="ABK14740.1"/>
    <property type="molecule type" value="Genomic_DNA"/>
</dbReference>
<gene>
    <name evidence="12" type="ordered locus">Mthe_0952</name>
</gene>
<protein>
    <recommendedName>
        <fullName evidence="3 7">UDP-glucose 6-dehydrogenase</fullName>
        <ecNumber evidence="3 7">1.1.1.22</ecNumber>
    </recommendedName>
</protein>
<dbReference type="UniPathway" id="UPA00038">
    <property type="reaction ID" value="UER00491"/>
</dbReference>
<feature type="binding site" evidence="9">
    <location>
        <begin position="157"/>
        <end position="160"/>
    </location>
    <ligand>
        <name>substrate</name>
    </ligand>
</feature>
<accession>A0B7R6</accession>
<dbReference type="GO" id="GO:0006065">
    <property type="term" value="P:UDP-glucuronate biosynthetic process"/>
    <property type="evidence" value="ECO:0007669"/>
    <property type="project" value="UniProtKB-UniPathway"/>
</dbReference>
<evidence type="ECO:0000256" key="5">
    <source>
        <dbReference type="ARBA" id="ARBA00023027"/>
    </source>
</evidence>
<dbReference type="PIRSF" id="PIRSF500134">
    <property type="entry name" value="UDPglc_DH_bac"/>
    <property type="match status" value="1"/>
</dbReference>
<dbReference type="SUPFAM" id="SSF52413">
    <property type="entry name" value="UDP-glucose/GDP-mannose dehydrogenase C-terminal domain"/>
    <property type="match status" value="1"/>
</dbReference>
<dbReference type="InterPro" id="IPR028357">
    <property type="entry name" value="UDPglc_DH_bac"/>
</dbReference>
<dbReference type="HOGENOM" id="CLU_023810_1_2_2"/>
<dbReference type="PIRSF" id="PIRSF000124">
    <property type="entry name" value="UDPglc_GDPman_dh"/>
    <property type="match status" value="1"/>
</dbReference>
<evidence type="ECO:0000256" key="7">
    <source>
        <dbReference type="PIRNR" id="PIRNR000124"/>
    </source>
</evidence>
<dbReference type="SMART" id="SM00984">
    <property type="entry name" value="UDPG_MGDP_dh_C"/>
    <property type="match status" value="1"/>
</dbReference>
<evidence type="ECO:0000259" key="11">
    <source>
        <dbReference type="SMART" id="SM00984"/>
    </source>
</evidence>
<feature type="binding site" evidence="10">
    <location>
        <position position="86"/>
    </location>
    <ligand>
        <name>NAD(+)</name>
        <dbReference type="ChEBI" id="CHEBI:57540"/>
    </ligand>
</feature>
<dbReference type="InterPro" id="IPR001732">
    <property type="entry name" value="UDP-Glc/GDP-Man_DH_N"/>
</dbReference>
<evidence type="ECO:0000256" key="9">
    <source>
        <dbReference type="PIRSR" id="PIRSR500134-2"/>
    </source>
</evidence>
<evidence type="ECO:0000256" key="1">
    <source>
        <dbReference type="ARBA" id="ARBA00004701"/>
    </source>
</evidence>
<dbReference type="GO" id="GO:0000271">
    <property type="term" value="P:polysaccharide biosynthetic process"/>
    <property type="evidence" value="ECO:0007669"/>
    <property type="project" value="InterPro"/>
</dbReference>
<dbReference type="Proteomes" id="UP000000674">
    <property type="component" value="Chromosome"/>
</dbReference>
<feature type="domain" description="UDP-glucose/GDP-mannose dehydrogenase C-terminal" evidence="11">
    <location>
        <begin position="336"/>
        <end position="398"/>
    </location>
</feature>
<dbReference type="PANTHER" id="PTHR43750:SF3">
    <property type="entry name" value="UDP-GLUCOSE 6-DEHYDROGENASE TUAD"/>
    <property type="match status" value="1"/>
</dbReference>
<evidence type="ECO:0000256" key="8">
    <source>
        <dbReference type="PIRSR" id="PIRSR500134-1"/>
    </source>
</evidence>
<keyword evidence="13" id="KW-1185">Reference proteome</keyword>
<reference evidence="12 13" key="1">
    <citation type="submission" date="2006-10" db="EMBL/GenBank/DDBJ databases">
        <title>Complete sequence of Methanosaeta thermophila PT.</title>
        <authorList>
            <consortium name="US DOE Joint Genome Institute"/>
            <person name="Copeland A."/>
            <person name="Lucas S."/>
            <person name="Lapidus A."/>
            <person name="Barry K."/>
            <person name="Detter J.C."/>
            <person name="Glavina del Rio T."/>
            <person name="Hammon N."/>
            <person name="Israni S."/>
            <person name="Pitluck S."/>
            <person name="Chain P."/>
            <person name="Malfatti S."/>
            <person name="Shin M."/>
            <person name="Vergez L."/>
            <person name="Schmutz J."/>
            <person name="Larimer F."/>
            <person name="Land M."/>
            <person name="Hauser L."/>
            <person name="Kyrpides N."/>
            <person name="Kim E."/>
            <person name="Smith K.S."/>
            <person name="Ingram-Smith C."/>
            <person name="Richardson P."/>
        </authorList>
    </citation>
    <scope>NUCLEOTIDE SEQUENCE [LARGE SCALE GENOMIC DNA]</scope>
    <source>
        <strain evidence="13">DSM 6194 / JCM 14653 / NBRC 101360 / PT</strain>
    </source>
</reference>
<dbReference type="SUPFAM" id="SSF51735">
    <property type="entry name" value="NAD(P)-binding Rossmann-fold domains"/>
    <property type="match status" value="1"/>
</dbReference>
<dbReference type="Pfam" id="PF03721">
    <property type="entry name" value="UDPG_MGDP_dh_N"/>
    <property type="match status" value="1"/>
</dbReference>
<dbReference type="EC" id="1.1.1.22" evidence="3 7"/>
<dbReference type="PANTHER" id="PTHR43750">
    <property type="entry name" value="UDP-GLUCOSE 6-DEHYDROGENASE TUAD"/>
    <property type="match status" value="1"/>
</dbReference>
<comment type="catalytic activity">
    <reaction evidence="6 7">
        <text>UDP-alpha-D-glucose + 2 NAD(+) + H2O = UDP-alpha-D-glucuronate + 2 NADH + 3 H(+)</text>
        <dbReference type="Rhea" id="RHEA:23596"/>
        <dbReference type="ChEBI" id="CHEBI:15377"/>
        <dbReference type="ChEBI" id="CHEBI:15378"/>
        <dbReference type="ChEBI" id="CHEBI:57540"/>
        <dbReference type="ChEBI" id="CHEBI:57945"/>
        <dbReference type="ChEBI" id="CHEBI:58052"/>
        <dbReference type="ChEBI" id="CHEBI:58885"/>
        <dbReference type="EC" id="1.1.1.22"/>
    </reaction>
</comment>
<dbReference type="GO" id="GO:0003979">
    <property type="term" value="F:UDP-glucose 6-dehydrogenase activity"/>
    <property type="evidence" value="ECO:0007669"/>
    <property type="project" value="UniProtKB-EC"/>
</dbReference>
<feature type="binding site" evidence="10">
    <location>
        <position position="38"/>
    </location>
    <ligand>
        <name>NAD(+)</name>
        <dbReference type="ChEBI" id="CHEBI:57540"/>
    </ligand>
</feature>
<comment type="pathway">
    <text evidence="1">Nucleotide-sugar biosynthesis; UDP-alpha-D-glucuronate biosynthesis; UDP-alpha-D-glucuronate from UDP-alpha-D-glucose: step 1/1.</text>
</comment>
<dbReference type="SUPFAM" id="SSF48179">
    <property type="entry name" value="6-phosphogluconate dehydrogenase C-terminal domain-like"/>
    <property type="match status" value="1"/>
</dbReference>
<feature type="binding site" evidence="10">
    <location>
        <position position="286"/>
    </location>
    <ligand>
        <name>NAD(+)</name>
        <dbReference type="ChEBI" id="CHEBI:57540"/>
    </ligand>
</feature>
<dbReference type="InterPro" id="IPR008927">
    <property type="entry name" value="6-PGluconate_DH-like_C_sf"/>
</dbReference>
<feature type="binding site" evidence="10">
    <location>
        <position position="123"/>
    </location>
    <ligand>
        <name>NAD(+)</name>
        <dbReference type="ChEBI" id="CHEBI:57540"/>
    </ligand>
</feature>
<feature type="binding site" evidence="10">
    <location>
        <position position="160"/>
    </location>
    <ligand>
        <name>NAD(+)</name>
        <dbReference type="ChEBI" id="CHEBI:57540"/>
    </ligand>
</feature>
<sequence>MDFMRIAIIGAGYVGLTTGAALAYLGHHVTCVENDGRKLASLKGGRCPIREPGVEEIMRDAGERLLFTSDISEAVGADAIMIAVGTPSREDGSADLRYVEGAAREVAEAMRSGRRYTVVMKSTVPVGTNRRVRDMIREILSERDSTAEFQVVSNPEFLSEGQALRDFLYPDRIVVGADGPEGLEVMRRMYLPVLEQSFEPPVWLPRPANYTRPSLVATDPASAEMIKYAANAFLALKVSFINEMAGLCERVGADVREVARGIGLDPRIGPRFLQAGAGWGGSCFPKDTAALIALGRDNGYEMPIVSATRLVNQRQRVHIVDKLEDALDGFAGKTVGVLGIAFKPGTDDIRDAPSLDIMRLLRERGARVRAHDPAAMMNARAALDGLRRFVEWMQSYNEGTTCAS</sequence>
<dbReference type="AlphaFoldDB" id="A0B7R6"/>
<evidence type="ECO:0000256" key="4">
    <source>
        <dbReference type="ARBA" id="ARBA00023002"/>
    </source>
</evidence>
<proteinExistence type="inferred from homology"/>
<feature type="binding site" evidence="10">
    <location>
        <position position="350"/>
    </location>
    <ligand>
        <name>NAD(+)</name>
        <dbReference type="ChEBI" id="CHEBI:57540"/>
    </ligand>
</feature>
<evidence type="ECO:0000256" key="10">
    <source>
        <dbReference type="PIRSR" id="PIRSR500134-3"/>
    </source>
</evidence>
<dbReference type="InterPro" id="IPR014026">
    <property type="entry name" value="UDP-Glc/GDP-Man_DH_dimer"/>
</dbReference>
<feature type="binding site" evidence="9">
    <location>
        <position position="280"/>
    </location>
    <ligand>
        <name>substrate</name>
    </ligand>
</feature>
<evidence type="ECO:0000256" key="6">
    <source>
        <dbReference type="ARBA" id="ARBA00047473"/>
    </source>
</evidence>
<feature type="binding site" evidence="9">
    <location>
        <position position="227"/>
    </location>
    <ligand>
        <name>substrate</name>
    </ligand>
</feature>
<feature type="active site" description="Nucleophile" evidence="8">
    <location>
        <position position="283"/>
    </location>
</feature>
<feature type="binding site" evidence="9">
    <location>
        <begin position="272"/>
        <end position="276"/>
    </location>
    <ligand>
        <name>substrate</name>
    </ligand>
</feature>
<evidence type="ECO:0000313" key="13">
    <source>
        <dbReference type="Proteomes" id="UP000000674"/>
    </source>
</evidence>
<dbReference type="STRING" id="349307.Mthe_0952"/>
<dbReference type="InterPro" id="IPR017476">
    <property type="entry name" value="UDP-Glc/GDP-Man"/>
</dbReference>
<organism evidence="12 13">
    <name type="scientific">Methanothrix thermoacetophila (strain DSM 6194 / JCM 14653 / NBRC 101360 / PT)</name>
    <name type="common">Methanosaeta thermophila</name>
    <dbReference type="NCBI Taxonomy" id="349307"/>
    <lineage>
        <taxon>Archaea</taxon>
        <taxon>Methanobacteriati</taxon>
        <taxon>Methanobacteriota</taxon>
        <taxon>Stenosarchaea group</taxon>
        <taxon>Methanomicrobia</taxon>
        <taxon>Methanotrichales</taxon>
        <taxon>Methanotrichaceae</taxon>
        <taxon>Methanothrix</taxon>
    </lineage>
</organism>
<dbReference type="NCBIfam" id="TIGR03026">
    <property type="entry name" value="NDP-sugDHase"/>
    <property type="match status" value="1"/>
</dbReference>
<feature type="binding site" evidence="9">
    <location>
        <position position="343"/>
    </location>
    <ligand>
        <name>substrate</name>
    </ligand>
</feature>
<evidence type="ECO:0000313" key="12">
    <source>
        <dbReference type="EMBL" id="ABK14740.1"/>
    </source>
</evidence>
<dbReference type="Pfam" id="PF00984">
    <property type="entry name" value="UDPG_MGDP_dh"/>
    <property type="match status" value="1"/>
</dbReference>
<dbReference type="Gene3D" id="1.20.5.100">
    <property type="entry name" value="Cytochrome c1, transmembrane anchor, C-terminal"/>
    <property type="match status" value="1"/>
</dbReference>
<evidence type="ECO:0000256" key="3">
    <source>
        <dbReference type="ARBA" id="ARBA00012954"/>
    </source>
</evidence>
<keyword evidence="4 7" id="KW-0560">Oxidoreductase</keyword>
<evidence type="ECO:0000256" key="2">
    <source>
        <dbReference type="ARBA" id="ARBA00006601"/>
    </source>
</evidence>
<comment type="similarity">
    <text evidence="2 7">Belongs to the UDP-glucose/GDP-mannose dehydrogenase family.</text>
</comment>
<dbReference type="Gene3D" id="3.40.50.720">
    <property type="entry name" value="NAD(P)-binding Rossmann-like Domain"/>
    <property type="match status" value="2"/>
</dbReference>
<keyword evidence="5 7" id="KW-0520">NAD</keyword>
<dbReference type="InterPro" id="IPR036291">
    <property type="entry name" value="NAD(P)-bd_dom_sf"/>
</dbReference>
<dbReference type="KEGG" id="mtp:Mthe_0952"/>